<sequence>MEPEEREELCNTGPEEETMALQKKRSRRVSFAEITSVHVFDRDEDFETPPDSKPSSENPESGQANENLGFHQDLGDSDDSKELLQKEDGDDVEDEDEGVLFMQDLDSNSPGSAIGSVTSNEGKFLSSVFSFAAKQGVSRSSAYGIAETLIFLLIHTVTPLLAEDNFFGPVSASFIRSGRLSDSAASDDNHDITLDSTTFSCHFRSLMRSDSGGDFKTPTGVHLAIEERTPSQNSMPTTTGSFMVLTGAKKPHPRSSVSGGKSSGSSDSNDMSLIDENPHRYDYGRLSPGLDSLLAEGIKDLHAGFVSDRINISKPSIYLNNESRFSTHDEHQSGVMDQKSLNKVLGNVDNNNTPSEVISDTNIKLCESNGGFATSPIDQISYGRSLSPKDSLACNASFDCQNQSLSGSTQGMPFGMDKGSGIDAPKATESELGFVVGNSGIITSPNKILQMVLFPQHGCGYLGSAEDLIKEKYPKNAGDTPNIGQNSDQHCRSPLAGSVSALRARRQQIFLDTTDSSGSEWIGTPFARKQPSSSLNGETIRHGESVSSIKESICKFRIHETSPFVTSLEVGLDNSKPASSDYLSKSLSFDTVLEENNEDPKLKYVDTFDTSLKGHLLSVAPKITDKKNVINMDSYLVETPKSGRILRQTEESTGPVEDGECLDQISTGMLCSDQPSKLRAAAVSLHFSGSGKQMQPHLLSYESLTEGALVTPEPDSSFIDITHDLKGNKKSTSTSDKFIHSPIKRLEKKSITPEHQGILSRALNQQLVILGLRQDGIDSIENATNVSHSTPTADKLGSSLKVKSTNSCSPFNEINSIYPRDYGQWKGMGDKEYLLHNLKDSGNIGGCQTPSSITATLNSQPGSLDRNLQIGTDPARFKKKLSEREISTSSCETASPNAHSGTATVPQLGKSMVELVTQSPSRKEPYNLSENDNMPQFVRKDPVSPKSIECLIGHGHTDCHQGLHISQKPFSLRDAEDSYGRKRRREENILRDKDHINEFGRIQKSPKVHEVEVSSSLFPLEPSNARNNEVDKIGGDVTLNHWGDVQSTLQAFSKFCGATKLLLSPLTDNLHSQQLDILEDILVRLQKAKKYEKLCTDIQSQTYWFLANTESVNCFPQKTNDLLGNLQQNRVAETRWLLHMLANEQAKLQLMRVKQERLLKRVQLLNSGIQESQILKLNSLLHLCVPGVRDDQKKDSHPQSLSVDSNEINEDAYNKVNTMREEREALDKKIKNITKSFQASCKMKGEPSSTETIISVNDHLKKRTYCRFIHQDLQIWDVDDLESDNDHHNIVLNYRNFLFQRFTINVGSVQSIITSNKLNDVSVMKNFPNINACTAFAFVLYAETAQKRSLPKSLTQETQITSSRLGNLLDVVEEVQIARIELPNLIQTSFYSPCVEQLDLQLCFLDFKSGMKVILTLDISCLNCGIYPSEIIPSQLQSRTSTTETPLPQSLSTEITAAVGNLKSGFSRIIRLCRCVSKVVQASSRQVLLACFLKMTGLEQSASSYTWGFVIVGLC</sequence>
<dbReference type="PANTHER" id="PTHR35707:SF1">
    <property type="entry name" value="SPC7 KINETOCHORE PROTEIN DOMAIN-CONTAINING PROTEIN"/>
    <property type="match status" value="1"/>
</dbReference>
<comment type="caution">
    <text evidence="4">The sequence shown here is derived from an EMBL/GenBank/DDBJ whole genome shotgun (WGS) entry which is preliminary data.</text>
</comment>
<feature type="region of interest" description="Disordered" evidence="2">
    <location>
        <begin position="1"/>
        <end position="94"/>
    </location>
</feature>
<dbReference type="EMBL" id="JABCRI010000003">
    <property type="protein sequence ID" value="KAF8409776.1"/>
    <property type="molecule type" value="Genomic_DNA"/>
</dbReference>
<keyword evidence="5" id="KW-1185">Reference proteome</keyword>
<organism evidence="4 5">
    <name type="scientific">Tetracentron sinense</name>
    <name type="common">Spur-leaf</name>
    <dbReference type="NCBI Taxonomy" id="13715"/>
    <lineage>
        <taxon>Eukaryota</taxon>
        <taxon>Viridiplantae</taxon>
        <taxon>Streptophyta</taxon>
        <taxon>Embryophyta</taxon>
        <taxon>Tracheophyta</taxon>
        <taxon>Spermatophyta</taxon>
        <taxon>Magnoliopsida</taxon>
        <taxon>Trochodendrales</taxon>
        <taxon>Trochodendraceae</taxon>
        <taxon>Tetracentron</taxon>
    </lineage>
</organism>
<evidence type="ECO:0000313" key="4">
    <source>
        <dbReference type="EMBL" id="KAF8409776.1"/>
    </source>
</evidence>
<feature type="coiled-coil region" evidence="1">
    <location>
        <begin position="1209"/>
        <end position="1236"/>
    </location>
</feature>
<dbReference type="OMA" id="KEPTWSP"/>
<accession>A0A834ZV52</accession>
<keyword evidence="1" id="KW-0175">Coiled coil</keyword>
<proteinExistence type="predicted"/>
<feature type="region of interest" description="Disordered" evidence="2">
    <location>
        <begin position="246"/>
        <end position="276"/>
    </location>
</feature>
<protein>
    <recommendedName>
        <fullName evidence="3">Knl1 C-terminal RWD domain-containing protein</fullName>
    </recommendedName>
</protein>
<evidence type="ECO:0000256" key="2">
    <source>
        <dbReference type="SAM" id="MobiDB-lite"/>
    </source>
</evidence>
<dbReference type="PANTHER" id="PTHR35707">
    <property type="entry name" value="OS06G0608100 PROTEIN"/>
    <property type="match status" value="1"/>
</dbReference>
<feature type="region of interest" description="Disordered" evidence="2">
    <location>
        <begin position="521"/>
        <end position="541"/>
    </location>
</feature>
<feature type="domain" description="Knl1 C-terminal RWD" evidence="3">
    <location>
        <begin position="1219"/>
        <end position="1371"/>
    </location>
</feature>
<evidence type="ECO:0000256" key="1">
    <source>
        <dbReference type="SAM" id="Coils"/>
    </source>
</evidence>
<reference evidence="4 5" key="1">
    <citation type="submission" date="2020-04" db="EMBL/GenBank/DDBJ databases">
        <title>Plant Genome Project.</title>
        <authorList>
            <person name="Zhang R.-G."/>
        </authorList>
    </citation>
    <scope>NUCLEOTIDE SEQUENCE [LARGE SCALE GENOMIC DNA]</scope>
    <source>
        <strain evidence="4">YNK0</strain>
        <tissue evidence="4">Leaf</tissue>
    </source>
</reference>
<dbReference type="InterPro" id="IPR040850">
    <property type="entry name" value="Knl1_RWD_C"/>
</dbReference>
<dbReference type="Proteomes" id="UP000655225">
    <property type="component" value="Unassembled WGS sequence"/>
</dbReference>
<evidence type="ECO:0000313" key="5">
    <source>
        <dbReference type="Proteomes" id="UP000655225"/>
    </source>
</evidence>
<name>A0A834ZV52_TETSI</name>
<gene>
    <name evidence="4" type="ORF">HHK36_005855</name>
</gene>
<feature type="compositionally biased region" description="Low complexity" evidence="2">
    <location>
        <begin position="255"/>
        <end position="268"/>
    </location>
</feature>
<dbReference type="OrthoDB" id="1929367at2759"/>
<dbReference type="Pfam" id="PF18210">
    <property type="entry name" value="Knl1_RWD_C"/>
    <property type="match status" value="1"/>
</dbReference>
<evidence type="ECO:0000259" key="3">
    <source>
        <dbReference type="Pfam" id="PF18210"/>
    </source>
</evidence>
<feature type="compositionally biased region" description="Basic and acidic residues" evidence="2">
    <location>
        <begin position="78"/>
        <end position="87"/>
    </location>
</feature>
<feature type="compositionally biased region" description="Polar residues" evidence="2">
    <location>
        <begin position="53"/>
        <end position="66"/>
    </location>
</feature>